<evidence type="ECO:0000259" key="1">
    <source>
        <dbReference type="Pfam" id="PF05003"/>
    </source>
</evidence>
<dbReference type="Pfam" id="PF05003">
    <property type="entry name" value="DUF668"/>
    <property type="match status" value="1"/>
</dbReference>
<dbReference type="AlphaFoldDB" id="A0AAV7GJG3"/>
<dbReference type="Proteomes" id="UP000775213">
    <property type="component" value="Unassembled WGS sequence"/>
</dbReference>
<reference evidence="3 4" key="1">
    <citation type="journal article" date="2021" name="Hortic Res">
        <title>Chromosome-scale assembly of the Dendrobium chrysotoxum genome enhances the understanding of orchid evolution.</title>
        <authorList>
            <person name="Zhang Y."/>
            <person name="Zhang G.Q."/>
            <person name="Zhang D."/>
            <person name="Liu X.D."/>
            <person name="Xu X.Y."/>
            <person name="Sun W.H."/>
            <person name="Yu X."/>
            <person name="Zhu X."/>
            <person name="Wang Z.W."/>
            <person name="Zhao X."/>
            <person name="Zhong W.Y."/>
            <person name="Chen H."/>
            <person name="Yin W.L."/>
            <person name="Huang T."/>
            <person name="Niu S.C."/>
            <person name="Liu Z.J."/>
        </authorList>
    </citation>
    <scope>NUCLEOTIDE SEQUENCE [LARGE SCALE GENOMIC DNA]</scope>
    <source>
        <strain evidence="3">Lindl</strain>
    </source>
</reference>
<evidence type="ECO:0000313" key="3">
    <source>
        <dbReference type="EMBL" id="KAH0456661.1"/>
    </source>
</evidence>
<name>A0AAV7GJG3_DENCH</name>
<dbReference type="Pfam" id="PF11961">
    <property type="entry name" value="DUF3475"/>
    <property type="match status" value="1"/>
</dbReference>
<sequence>MMALESWLTKFKSAAVVNLPDFLHRKAKVSILAFEIAGLMSKILHLWRSLSDDSLVRLRNETITLPGVRKLVSDDDAFLLALACAELTDGLRSAVASISALCRRCTDPALRQFCCLFKEFGDSGGDPHRWVMTWKEMDAKAKKMDGYVASAAALYKEMDELAEAERGLGKVLGAEGPQQLIFWKRKEVKYLKQSSLWSASFDSAISLLVCSSFTILARIKQVFGIPQIIPYNSSFISATVHPETPPPATTPGSIITTSTAAITPPPTTVGAASLAPHYAKLIVVVERMMQAPRARTDVRDEMYGMMTARLRAMVRSRLIGVGRGPPRDGGLASEWRAAMKEIMEWLGPVAHGTLRWHGERSYERRSAGAVIRENVLVLQTLYFANMEKVEAAIVELLVGINYVWRFEMEVSGKYLKQDYEL</sequence>
<dbReference type="GO" id="GO:0045927">
    <property type="term" value="P:positive regulation of growth"/>
    <property type="evidence" value="ECO:0007669"/>
    <property type="project" value="InterPro"/>
</dbReference>
<organism evidence="3 4">
    <name type="scientific">Dendrobium chrysotoxum</name>
    <name type="common">Orchid</name>
    <dbReference type="NCBI Taxonomy" id="161865"/>
    <lineage>
        <taxon>Eukaryota</taxon>
        <taxon>Viridiplantae</taxon>
        <taxon>Streptophyta</taxon>
        <taxon>Embryophyta</taxon>
        <taxon>Tracheophyta</taxon>
        <taxon>Spermatophyta</taxon>
        <taxon>Magnoliopsida</taxon>
        <taxon>Liliopsida</taxon>
        <taxon>Asparagales</taxon>
        <taxon>Orchidaceae</taxon>
        <taxon>Epidendroideae</taxon>
        <taxon>Malaxideae</taxon>
        <taxon>Dendrobiinae</taxon>
        <taxon>Dendrobium</taxon>
    </lineage>
</organism>
<keyword evidence="4" id="KW-1185">Reference proteome</keyword>
<evidence type="ECO:0000259" key="2">
    <source>
        <dbReference type="Pfam" id="PF11961"/>
    </source>
</evidence>
<accession>A0AAV7GJG3</accession>
<dbReference type="EMBL" id="JAGFBR010000013">
    <property type="protein sequence ID" value="KAH0456661.1"/>
    <property type="molecule type" value="Genomic_DNA"/>
</dbReference>
<feature type="domain" description="DUF3475" evidence="2">
    <location>
        <begin position="31"/>
        <end position="87"/>
    </location>
</feature>
<dbReference type="InterPro" id="IPR021864">
    <property type="entry name" value="DUF3475"/>
</dbReference>
<dbReference type="PANTHER" id="PTHR31371:SF14">
    <property type="entry name" value="SIMILARITY TO UNKNOWN PROTEIN"/>
    <property type="match status" value="1"/>
</dbReference>
<proteinExistence type="predicted"/>
<comment type="caution">
    <text evidence="3">The sequence shown here is derived from an EMBL/GenBank/DDBJ whole genome shotgun (WGS) entry which is preliminary data.</text>
</comment>
<gene>
    <name evidence="3" type="ORF">IEQ34_014568</name>
</gene>
<feature type="domain" description="DUF668" evidence="1">
    <location>
        <begin position="268"/>
        <end position="355"/>
    </location>
</feature>
<protein>
    <submittedName>
        <fullName evidence="3">Uncharacterized protein</fullName>
    </submittedName>
</protein>
<dbReference type="PANTHER" id="PTHR31371">
    <property type="entry name" value="BNAC09G50660D PROTEIN"/>
    <property type="match status" value="1"/>
</dbReference>
<evidence type="ECO:0000313" key="4">
    <source>
        <dbReference type="Proteomes" id="UP000775213"/>
    </source>
</evidence>
<dbReference type="InterPro" id="IPR007700">
    <property type="entry name" value="DUF668"/>
</dbReference>